<feature type="region of interest" description="Disordered" evidence="1">
    <location>
        <begin position="32"/>
        <end position="53"/>
    </location>
</feature>
<feature type="compositionally biased region" description="Basic and acidic residues" evidence="1">
    <location>
        <begin position="32"/>
        <end position="44"/>
    </location>
</feature>
<evidence type="ECO:0000313" key="3">
    <source>
        <dbReference type="Proteomes" id="UP000324222"/>
    </source>
</evidence>
<dbReference type="EMBL" id="VSRR010011342">
    <property type="protein sequence ID" value="MPC53037.1"/>
    <property type="molecule type" value="Genomic_DNA"/>
</dbReference>
<gene>
    <name evidence="2" type="ORF">E2C01_046921</name>
</gene>
<accession>A0A5B7G670</accession>
<keyword evidence="3" id="KW-1185">Reference proteome</keyword>
<protein>
    <submittedName>
        <fullName evidence="2">Uncharacterized protein</fullName>
    </submittedName>
</protein>
<evidence type="ECO:0000256" key="1">
    <source>
        <dbReference type="SAM" id="MobiDB-lite"/>
    </source>
</evidence>
<comment type="caution">
    <text evidence="2">The sequence shown here is derived from an EMBL/GenBank/DDBJ whole genome shotgun (WGS) entry which is preliminary data.</text>
</comment>
<dbReference type="Proteomes" id="UP000324222">
    <property type="component" value="Unassembled WGS sequence"/>
</dbReference>
<sequence>MCSQYGAGRECYRGDGVGDAVTRLRDLVGTKPDLGRPECRERPGGVEPFLPLDATERPTTRGLCFPGRAFKG</sequence>
<evidence type="ECO:0000313" key="2">
    <source>
        <dbReference type="EMBL" id="MPC53037.1"/>
    </source>
</evidence>
<reference evidence="2 3" key="1">
    <citation type="submission" date="2019-05" db="EMBL/GenBank/DDBJ databases">
        <title>Another draft genome of Portunus trituberculatus and its Hox gene families provides insights of decapod evolution.</title>
        <authorList>
            <person name="Jeong J.-H."/>
            <person name="Song I."/>
            <person name="Kim S."/>
            <person name="Choi T."/>
            <person name="Kim D."/>
            <person name="Ryu S."/>
            <person name="Kim W."/>
        </authorList>
    </citation>
    <scope>NUCLEOTIDE SEQUENCE [LARGE SCALE GENOMIC DNA]</scope>
    <source>
        <tissue evidence="2">Muscle</tissue>
    </source>
</reference>
<organism evidence="2 3">
    <name type="scientific">Portunus trituberculatus</name>
    <name type="common">Swimming crab</name>
    <name type="synonym">Neptunus trituberculatus</name>
    <dbReference type="NCBI Taxonomy" id="210409"/>
    <lineage>
        <taxon>Eukaryota</taxon>
        <taxon>Metazoa</taxon>
        <taxon>Ecdysozoa</taxon>
        <taxon>Arthropoda</taxon>
        <taxon>Crustacea</taxon>
        <taxon>Multicrustacea</taxon>
        <taxon>Malacostraca</taxon>
        <taxon>Eumalacostraca</taxon>
        <taxon>Eucarida</taxon>
        <taxon>Decapoda</taxon>
        <taxon>Pleocyemata</taxon>
        <taxon>Brachyura</taxon>
        <taxon>Eubrachyura</taxon>
        <taxon>Portunoidea</taxon>
        <taxon>Portunidae</taxon>
        <taxon>Portuninae</taxon>
        <taxon>Portunus</taxon>
    </lineage>
</organism>
<name>A0A5B7G670_PORTR</name>
<proteinExistence type="predicted"/>
<dbReference type="AlphaFoldDB" id="A0A5B7G670"/>